<comment type="caution">
    <text evidence="1">The sequence shown here is derived from an EMBL/GenBank/DDBJ whole genome shotgun (WGS) entry which is preliminary data.</text>
</comment>
<dbReference type="Proteomes" id="UP001626550">
    <property type="component" value="Unassembled WGS sequence"/>
</dbReference>
<feature type="non-terminal residue" evidence="1">
    <location>
        <position position="191"/>
    </location>
</feature>
<gene>
    <name evidence="1" type="ORF">Ciccas_013052</name>
</gene>
<evidence type="ECO:0000313" key="2">
    <source>
        <dbReference type="Proteomes" id="UP001626550"/>
    </source>
</evidence>
<keyword evidence="2" id="KW-1185">Reference proteome</keyword>
<name>A0ABD2PLL7_9PLAT</name>
<feature type="non-terminal residue" evidence="1">
    <location>
        <position position="1"/>
    </location>
</feature>
<dbReference type="AlphaFoldDB" id="A0ABD2PLL7"/>
<proteinExistence type="predicted"/>
<dbReference type="EMBL" id="JBJKFK010005268">
    <property type="protein sequence ID" value="KAL3308417.1"/>
    <property type="molecule type" value="Genomic_DNA"/>
</dbReference>
<reference evidence="1 2" key="1">
    <citation type="submission" date="2024-11" db="EMBL/GenBank/DDBJ databases">
        <title>Adaptive evolution of stress response genes in parasites aligns with host niche diversity.</title>
        <authorList>
            <person name="Hahn C."/>
            <person name="Resl P."/>
        </authorList>
    </citation>
    <scope>NUCLEOTIDE SEQUENCE [LARGE SCALE GENOMIC DNA]</scope>
    <source>
        <strain evidence="1">EGGRZ-B1_66</strain>
        <tissue evidence="1">Body</tissue>
    </source>
</reference>
<accession>A0ABD2PLL7</accession>
<evidence type="ECO:0000313" key="1">
    <source>
        <dbReference type="EMBL" id="KAL3308417.1"/>
    </source>
</evidence>
<sequence length="191" mass="21669">TSHYLTFRQPDYRLFNNMLAFVQSGPDSLEALRIIALLIKMACDMRGSQIELLEMPEGMKLTRLRGNVSPPMEYCPRLDIERLYHGIEINPIVIRRASAMQQLSHLVPTQQDDKNINEDRSGKRYDRAVLSLILGPNSSSEQKSTLRLKPRNSFANLYQNPPSMELAISSPNLLSGISDPLDAIRKKMSNL</sequence>
<protein>
    <submittedName>
        <fullName evidence="1">Uncharacterized protein</fullName>
    </submittedName>
</protein>
<organism evidence="1 2">
    <name type="scientific">Cichlidogyrus casuarinus</name>
    <dbReference type="NCBI Taxonomy" id="1844966"/>
    <lineage>
        <taxon>Eukaryota</taxon>
        <taxon>Metazoa</taxon>
        <taxon>Spiralia</taxon>
        <taxon>Lophotrochozoa</taxon>
        <taxon>Platyhelminthes</taxon>
        <taxon>Monogenea</taxon>
        <taxon>Monopisthocotylea</taxon>
        <taxon>Dactylogyridea</taxon>
        <taxon>Ancyrocephalidae</taxon>
        <taxon>Cichlidogyrus</taxon>
    </lineage>
</organism>